<protein>
    <recommendedName>
        <fullName evidence="2">DUF4276 family protein</fullName>
    </recommendedName>
</protein>
<name>A0A1W1E6I2_9ZZZZ</name>
<evidence type="ECO:0000313" key="1">
    <source>
        <dbReference type="EMBL" id="SFV89553.1"/>
    </source>
</evidence>
<accession>A0A1W1E6I2</accession>
<evidence type="ECO:0008006" key="2">
    <source>
        <dbReference type="Google" id="ProtNLM"/>
    </source>
</evidence>
<dbReference type="EMBL" id="FPHZ01000236">
    <property type="protein sequence ID" value="SFV89553.1"/>
    <property type="molecule type" value="Genomic_DNA"/>
</dbReference>
<organism evidence="1">
    <name type="scientific">hydrothermal vent metagenome</name>
    <dbReference type="NCBI Taxonomy" id="652676"/>
    <lineage>
        <taxon>unclassified sequences</taxon>
        <taxon>metagenomes</taxon>
        <taxon>ecological metagenomes</taxon>
    </lineage>
</organism>
<gene>
    <name evidence="1" type="ORF">MNB_SUP05-SYMBIONT-5-767</name>
</gene>
<sequence>MYEFEALLFSDAEKMANELNTNQKWINKTLSEFNNIETINNSKETAPSKRIANECCYIKTTHAPKILQEIGLPKIREKCQGFNAWLTQLEKLGE</sequence>
<dbReference type="InterPro" id="IPR025455">
    <property type="entry name" value="DUF4276"/>
</dbReference>
<dbReference type="Pfam" id="PF14103">
    <property type="entry name" value="DUF4276"/>
    <property type="match status" value="1"/>
</dbReference>
<dbReference type="AlphaFoldDB" id="A0A1W1E6I2"/>
<proteinExistence type="predicted"/>
<reference evidence="1" key="1">
    <citation type="submission" date="2016-10" db="EMBL/GenBank/DDBJ databases">
        <authorList>
            <person name="de Groot N.N."/>
        </authorList>
    </citation>
    <scope>NUCLEOTIDE SEQUENCE</scope>
</reference>